<gene>
    <name evidence="1" type="ORF">SPELUC_LOCUS11872</name>
</gene>
<reference evidence="1" key="1">
    <citation type="submission" date="2021-06" db="EMBL/GenBank/DDBJ databases">
        <authorList>
            <person name="Kallberg Y."/>
            <person name="Tangrot J."/>
            <person name="Rosling A."/>
        </authorList>
    </citation>
    <scope>NUCLEOTIDE SEQUENCE</scope>
    <source>
        <strain evidence="1">28 12/20/2015</strain>
    </source>
</reference>
<feature type="non-terminal residue" evidence="1">
    <location>
        <position position="1"/>
    </location>
</feature>
<dbReference type="Proteomes" id="UP000789366">
    <property type="component" value="Unassembled WGS sequence"/>
</dbReference>
<accession>A0ACA9PJC4</accession>
<organism evidence="1 2">
    <name type="scientific">Cetraspora pellucida</name>
    <dbReference type="NCBI Taxonomy" id="1433469"/>
    <lineage>
        <taxon>Eukaryota</taxon>
        <taxon>Fungi</taxon>
        <taxon>Fungi incertae sedis</taxon>
        <taxon>Mucoromycota</taxon>
        <taxon>Glomeromycotina</taxon>
        <taxon>Glomeromycetes</taxon>
        <taxon>Diversisporales</taxon>
        <taxon>Gigasporaceae</taxon>
        <taxon>Cetraspora</taxon>
    </lineage>
</organism>
<protein>
    <submittedName>
        <fullName evidence="1">16772_t:CDS:1</fullName>
    </submittedName>
</protein>
<proteinExistence type="predicted"/>
<comment type="caution">
    <text evidence="1">The sequence shown here is derived from an EMBL/GenBank/DDBJ whole genome shotgun (WGS) entry which is preliminary data.</text>
</comment>
<name>A0ACA9PJC4_9GLOM</name>
<evidence type="ECO:0000313" key="2">
    <source>
        <dbReference type="Proteomes" id="UP000789366"/>
    </source>
</evidence>
<evidence type="ECO:0000313" key="1">
    <source>
        <dbReference type="EMBL" id="CAG8711893.1"/>
    </source>
</evidence>
<keyword evidence="2" id="KW-1185">Reference proteome</keyword>
<feature type="non-terminal residue" evidence="1">
    <location>
        <position position="45"/>
    </location>
</feature>
<sequence>DVDHLCYIENILNSEKYCIVLAKELFGTLLQYDLNVNDIIFQQDK</sequence>
<dbReference type="EMBL" id="CAJVPW010026282">
    <property type="protein sequence ID" value="CAG8711893.1"/>
    <property type="molecule type" value="Genomic_DNA"/>
</dbReference>